<sequence>MDKTKWKSIMLPKELIDQLEKFSESNVSRNLGFTNKSQMAAYAVRDFLKHYSSFMAYLELMDVESDFVILMDYKIGTTVKVKDKNGKLTCSKHKDQCEHMDFVSMIPRVQNLVK</sequence>
<dbReference type="GeneID" id="56067602"/>
<dbReference type="CDD" id="cd22231">
    <property type="entry name" value="RHH_NikR_HicB-like"/>
    <property type="match status" value="1"/>
</dbReference>
<accession>A0A7D5R7B3</accession>
<proteinExistence type="predicted"/>
<dbReference type="KEGG" id="nue:C5F50_05905"/>
<gene>
    <name evidence="1" type="ORF">C5F50_05905</name>
</gene>
<dbReference type="EMBL" id="CP026995">
    <property type="protein sequence ID" value="QLH06659.1"/>
    <property type="molecule type" value="Genomic_DNA"/>
</dbReference>
<protein>
    <submittedName>
        <fullName evidence="1">Uncharacterized protein</fullName>
    </submittedName>
</protein>
<evidence type="ECO:0000313" key="1">
    <source>
        <dbReference type="EMBL" id="QLH06659.1"/>
    </source>
</evidence>
<keyword evidence="2" id="KW-1185">Reference proteome</keyword>
<evidence type="ECO:0000313" key="2">
    <source>
        <dbReference type="Proteomes" id="UP000509478"/>
    </source>
</evidence>
<dbReference type="Proteomes" id="UP000509478">
    <property type="component" value="Chromosome"/>
</dbReference>
<organism evidence="1 2">
    <name type="scientific">Nitrosopumilus ureiphilus</name>
    <dbReference type="NCBI Taxonomy" id="1470067"/>
    <lineage>
        <taxon>Archaea</taxon>
        <taxon>Nitrososphaerota</taxon>
        <taxon>Nitrososphaeria</taxon>
        <taxon>Nitrosopumilales</taxon>
        <taxon>Nitrosopumilaceae</taxon>
        <taxon>Nitrosopumilus</taxon>
    </lineage>
</organism>
<dbReference type="AlphaFoldDB" id="A0A7D5R7B3"/>
<reference evidence="1 2" key="1">
    <citation type="submission" date="2018-02" db="EMBL/GenBank/DDBJ databases">
        <title>Complete genome of Nitrosopumilus ureaphilus PS0.</title>
        <authorList>
            <person name="Qin W."/>
            <person name="Zheng Y."/>
            <person name="Stahl D.A."/>
        </authorList>
    </citation>
    <scope>NUCLEOTIDE SEQUENCE [LARGE SCALE GENOMIC DNA]</scope>
    <source>
        <strain evidence="1 2">PS0</strain>
    </source>
</reference>
<dbReference type="RefSeq" id="WP_179372759.1">
    <property type="nucleotide sequence ID" value="NZ_CP026995.1"/>
</dbReference>
<name>A0A7D5R7B3_9ARCH</name>